<dbReference type="InterPro" id="IPR013128">
    <property type="entry name" value="Peptidase_C1A"/>
</dbReference>
<evidence type="ECO:0000313" key="4">
    <source>
        <dbReference type="EnsemblMetazoa" id="XP_028127724.1"/>
    </source>
</evidence>
<evidence type="ECO:0000313" key="5">
    <source>
        <dbReference type="Proteomes" id="UP001652700"/>
    </source>
</evidence>
<reference evidence="6" key="1">
    <citation type="submission" date="2025-04" db="UniProtKB">
        <authorList>
            <consortium name="RefSeq"/>
        </authorList>
    </citation>
    <scope>IDENTIFICATION</scope>
    <source>
        <tissue evidence="6">Whole insect</tissue>
    </source>
</reference>
<dbReference type="Pfam" id="PF00112">
    <property type="entry name" value="Peptidase_C1"/>
    <property type="match status" value="1"/>
</dbReference>
<name>A0A6P7EX62_DIAVI</name>
<feature type="chain" id="PRO_5028319468" evidence="2">
    <location>
        <begin position="18"/>
        <end position="237"/>
    </location>
</feature>
<dbReference type="SMART" id="SM00645">
    <property type="entry name" value="Pept_C1"/>
    <property type="match status" value="1"/>
</dbReference>
<dbReference type="InParanoid" id="A0A6P7EX62"/>
<organism evidence="6">
    <name type="scientific">Diabrotica virgifera virgifera</name>
    <name type="common">western corn rootworm</name>
    <dbReference type="NCBI Taxonomy" id="50390"/>
    <lineage>
        <taxon>Eukaryota</taxon>
        <taxon>Metazoa</taxon>
        <taxon>Ecdysozoa</taxon>
        <taxon>Arthropoda</taxon>
        <taxon>Hexapoda</taxon>
        <taxon>Insecta</taxon>
        <taxon>Pterygota</taxon>
        <taxon>Neoptera</taxon>
        <taxon>Endopterygota</taxon>
        <taxon>Coleoptera</taxon>
        <taxon>Polyphaga</taxon>
        <taxon>Cucujiformia</taxon>
        <taxon>Chrysomeloidea</taxon>
        <taxon>Chrysomelidae</taxon>
        <taxon>Galerucinae</taxon>
        <taxon>Diabroticina</taxon>
        <taxon>Diabroticites</taxon>
        <taxon>Diabrotica</taxon>
    </lineage>
</organism>
<dbReference type="GeneID" id="114324171"/>
<evidence type="ECO:0000259" key="3">
    <source>
        <dbReference type="SMART" id="SM00645"/>
    </source>
</evidence>
<sequence>MKFLITVFCCCIFKCIANKYSDDLPASFDWRDKGAVLGTPTVPGIFCARSDWAYAIANAVETQLFLTNGTLESFSPQYILDCCSFSDGCNNGPSIERAYACLERNGGVNSQYSYFNGMQGSCFGGANLPIKFERWNHISEEELKRLLVTRGILNVVINGSNLRSYTGGIWLSADCNKSNPDLWTVNLVGYGRENNVDYWILKNWVDSSWGEGGFFRLIRNQNACGITDKVLVPIVVI</sequence>
<reference evidence="4" key="2">
    <citation type="submission" date="2025-05" db="UniProtKB">
        <authorList>
            <consortium name="EnsemblMetazoa"/>
        </authorList>
    </citation>
    <scope>IDENTIFICATION</scope>
</reference>
<dbReference type="PANTHER" id="PTHR12411">
    <property type="entry name" value="CYSTEINE PROTEASE FAMILY C1-RELATED"/>
    <property type="match status" value="1"/>
</dbReference>
<dbReference type="KEGG" id="dvv:114324171"/>
<protein>
    <submittedName>
        <fullName evidence="6">Zingipain-2-like</fullName>
    </submittedName>
</protein>
<dbReference type="InterPro" id="IPR038765">
    <property type="entry name" value="Papain-like_cys_pep_sf"/>
</dbReference>
<feature type="domain" description="Peptidase C1A papain C-terminal" evidence="3">
    <location>
        <begin position="24"/>
        <end position="234"/>
    </location>
</feature>
<evidence type="ECO:0000313" key="6">
    <source>
        <dbReference type="RefSeq" id="XP_028127724.1"/>
    </source>
</evidence>
<keyword evidence="2" id="KW-0732">Signal</keyword>
<dbReference type="Proteomes" id="UP001652700">
    <property type="component" value="Unplaced"/>
</dbReference>
<accession>A0A6P7EX62</accession>
<gene>
    <name evidence="6" type="primary">LOC114324171</name>
</gene>
<dbReference type="CDD" id="cd02248">
    <property type="entry name" value="Peptidase_C1A"/>
    <property type="match status" value="1"/>
</dbReference>
<feature type="signal peptide" evidence="2">
    <location>
        <begin position="1"/>
        <end position="17"/>
    </location>
</feature>
<comment type="similarity">
    <text evidence="1">Belongs to the peptidase C1 family.</text>
</comment>
<dbReference type="AlphaFoldDB" id="A0A6P7EX62"/>
<dbReference type="InterPro" id="IPR000668">
    <property type="entry name" value="Peptidase_C1A_C"/>
</dbReference>
<evidence type="ECO:0000256" key="1">
    <source>
        <dbReference type="ARBA" id="ARBA00008455"/>
    </source>
</evidence>
<dbReference type="Gene3D" id="3.90.70.10">
    <property type="entry name" value="Cysteine proteinases"/>
    <property type="match status" value="1"/>
</dbReference>
<dbReference type="EnsemblMetazoa" id="XM_028271923.2">
    <property type="protein sequence ID" value="XP_028127724.1"/>
    <property type="gene ID" value="LOC114324171"/>
</dbReference>
<evidence type="ECO:0000256" key="2">
    <source>
        <dbReference type="SAM" id="SignalP"/>
    </source>
</evidence>
<dbReference type="SUPFAM" id="SSF54001">
    <property type="entry name" value="Cysteine proteinases"/>
    <property type="match status" value="1"/>
</dbReference>
<dbReference type="GO" id="GO:0008234">
    <property type="term" value="F:cysteine-type peptidase activity"/>
    <property type="evidence" value="ECO:0007669"/>
    <property type="project" value="InterPro"/>
</dbReference>
<keyword evidence="5" id="KW-1185">Reference proteome</keyword>
<dbReference type="RefSeq" id="XP_028127724.1">
    <property type="nucleotide sequence ID" value="XM_028271923.1"/>
</dbReference>
<proteinExistence type="inferred from homology"/>
<dbReference type="GO" id="GO:0006508">
    <property type="term" value="P:proteolysis"/>
    <property type="evidence" value="ECO:0007669"/>
    <property type="project" value="InterPro"/>
</dbReference>
<dbReference type="InterPro" id="IPR039417">
    <property type="entry name" value="Peptidase_C1A_papain-like"/>
</dbReference>
<dbReference type="OrthoDB" id="190265at2759"/>